<reference evidence="2 3" key="1">
    <citation type="journal article" date="2021" name="Elife">
        <title>Chloroplast acquisition without the gene transfer in kleptoplastic sea slugs, Plakobranchus ocellatus.</title>
        <authorList>
            <person name="Maeda T."/>
            <person name="Takahashi S."/>
            <person name="Yoshida T."/>
            <person name="Shimamura S."/>
            <person name="Takaki Y."/>
            <person name="Nagai Y."/>
            <person name="Toyoda A."/>
            <person name="Suzuki Y."/>
            <person name="Arimoto A."/>
            <person name="Ishii H."/>
            <person name="Satoh N."/>
            <person name="Nishiyama T."/>
            <person name="Hasebe M."/>
            <person name="Maruyama T."/>
            <person name="Minagawa J."/>
            <person name="Obokata J."/>
            <person name="Shigenobu S."/>
        </authorList>
    </citation>
    <scope>NUCLEOTIDE SEQUENCE [LARGE SCALE GENOMIC DNA]</scope>
</reference>
<evidence type="ECO:0000313" key="2">
    <source>
        <dbReference type="EMBL" id="GFR67551.1"/>
    </source>
</evidence>
<accession>A0AAV4F540</accession>
<organism evidence="2 3">
    <name type="scientific">Elysia marginata</name>
    <dbReference type="NCBI Taxonomy" id="1093978"/>
    <lineage>
        <taxon>Eukaryota</taxon>
        <taxon>Metazoa</taxon>
        <taxon>Spiralia</taxon>
        <taxon>Lophotrochozoa</taxon>
        <taxon>Mollusca</taxon>
        <taxon>Gastropoda</taxon>
        <taxon>Heterobranchia</taxon>
        <taxon>Euthyneura</taxon>
        <taxon>Panpulmonata</taxon>
        <taxon>Sacoglossa</taxon>
        <taxon>Placobranchoidea</taxon>
        <taxon>Plakobranchidae</taxon>
        <taxon>Elysia</taxon>
    </lineage>
</organism>
<name>A0AAV4F540_9GAST</name>
<dbReference type="EMBL" id="BMAT01000514">
    <property type="protein sequence ID" value="GFR67551.1"/>
    <property type="molecule type" value="Genomic_DNA"/>
</dbReference>
<evidence type="ECO:0000256" key="1">
    <source>
        <dbReference type="SAM" id="MobiDB-lite"/>
    </source>
</evidence>
<keyword evidence="3" id="KW-1185">Reference proteome</keyword>
<proteinExistence type="predicted"/>
<evidence type="ECO:0000313" key="3">
    <source>
        <dbReference type="Proteomes" id="UP000762676"/>
    </source>
</evidence>
<gene>
    <name evidence="2" type="ORF">ElyMa_000255000</name>
</gene>
<dbReference type="AlphaFoldDB" id="A0AAV4F540"/>
<feature type="region of interest" description="Disordered" evidence="1">
    <location>
        <begin position="1"/>
        <end position="43"/>
    </location>
</feature>
<dbReference type="Proteomes" id="UP000762676">
    <property type="component" value="Unassembled WGS sequence"/>
</dbReference>
<protein>
    <submittedName>
        <fullName evidence="2">Uncharacterized protein</fullName>
    </submittedName>
</protein>
<comment type="caution">
    <text evidence="2">The sequence shown here is derived from an EMBL/GenBank/DDBJ whole genome shotgun (WGS) entry which is preliminary data.</text>
</comment>
<sequence>MEVTSPERAPLPNLTMQEEEDLLRDPPVTESLQAPEATPKPGRVIKELPCPVCQESVPWVKRYTFEAHLPAAFKPQPFDRHLGLEIKEILMWLCTSLKCRDEELCRSLNGNRALAIPCPSIMPDSRPWHAIFHPFGSGHR</sequence>